<evidence type="ECO:0000313" key="8">
    <source>
        <dbReference type="EMBL" id="KAJ1131782.1"/>
    </source>
</evidence>
<evidence type="ECO:0000256" key="1">
    <source>
        <dbReference type="ARBA" id="ARBA00004123"/>
    </source>
</evidence>
<dbReference type="InterPro" id="IPR003175">
    <property type="entry name" value="CDI_dom"/>
</dbReference>
<dbReference type="EMBL" id="JANPWB010000011">
    <property type="protein sequence ID" value="KAJ1131782.1"/>
    <property type="molecule type" value="Genomic_DNA"/>
</dbReference>
<evidence type="ECO:0000313" key="9">
    <source>
        <dbReference type="Proteomes" id="UP001066276"/>
    </source>
</evidence>
<dbReference type="InterPro" id="IPR044898">
    <property type="entry name" value="CDI_dom_sf"/>
</dbReference>
<comment type="subcellular location">
    <subcellularLocation>
        <location evidence="1">Nucleus</location>
    </subcellularLocation>
</comment>
<evidence type="ECO:0000256" key="2">
    <source>
        <dbReference type="ARBA" id="ARBA00006726"/>
    </source>
</evidence>
<keyword evidence="9" id="KW-1185">Reference proteome</keyword>
<reference evidence="8" key="1">
    <citation type="journal article" date="2022" name="bioRxiv">
        <title>Sequencing and chromosome-scale assembly of the giantPleurodeles waltlgenome.</title>
        <authorList>
            <person name="Brown T."/>
            <person name="Elewa A."/>
            <person name="Iarovenko S."/>
            <person name="Subramanian E."/>
            <person name="Araus A.J."/>
            <person name="Petzold A."/>
            <person name="Susuki M."/>
            <person name="Suzuki K.-i.T."/>
            <person name="Hayashi T."/>
            <person name="Toyoda A."/>
            <person name="Oliveira C."/>
            <person name="Osipova E."/>
            <person name="Leigh N.D."/>
            <person name="Simon A."/>
            <person name="Yun M.H."/>
        </authorList>
    </citation>
    <scope>NUCLEOTIDE SEQUENCE</scope>
    <source>
        <strain evidence="8">20211129_DDA</strain>
        <tissue evidence="8">Liver</tissue>
    </source>
</reference>
<dbReference type="Pfam" id="PF02234">
    <property type="entry name" value="CDI"/>
    <property type="match status" value="1"/>
</dbReference>
<accession>A0AAV7PWY8</accession>
<evidence type="ECO:0000256" key="5">
    <source>
        <dbReference type="ARBA" id="ARBA00023306"/>
    </source>
</evidence>
<comment type="similarity">
    <text evidence="2">Belongs to the CDI family.</text>
</comment>
<gene>
    <name evidence="8" type="ORF">NDU88_010115</name>
</gene>
<dbReference type="PANTHER" id="PTHR10265">
    <property type="entry name" value="CYCLIN-DEPENDENT KINASE INHIBITOR 1"/>
    <property type="match status" value="1"/>
</dbReference>
<name>A0AAV7PWY8_PLEWA</name>
<proteinExistence type="inferred from homology"/>
<sequence>MSTSANNIATPLREERPAPISRVGIVPPRGACRSLFGPIDHEELRGELKRQLKEIQARDCQRWNFDFQADTPLRGTYCWEAQESRDVPTFYRETPTEESRKENGSGRASPVAVAKKGSGARAVVPGGKKKQSKSIITDFFPKRKRTSGSKVPGDVCGAHIPLLSIEQTPRKKIR</sequence>
<dbReference type="GO" id="GO:0004861">
    <property type="term" value="F:cyclin-dependent protein serine/threonine kinase inhibitor activity"/>
    <property type="evidence" value="ECO:0007669"/>
    <property type="project" value="InterPro"/>
</dbReference>
<dbReference type="GO" id="GO:0005634">
    <property type="term" value="C:nucleus"/>
    <property type="evidence" value="ECO:0007669"/>
    <property type="project" value="UniProtKB-SubCell"/>
</dbReference>
<protein>
    <recommendedName>
        <fullName evidence="7">Cyclin-dependent kinase inhibitor domain-containing protein</fullName>
    </recommendedName>
</protein>
<dbReference type="AlphaFoldDB" id="A0AAV7PWY8"/>
<comment type="caution">
    <text evidence="8">The sequence shown here is derived from an EMBL/GenBank/DDBJ whole genome shotgun (WGS) entry which is preliminary data.</text>
</comment>
<dbReference type="GO" id="GO:0045930">
    <property type="term" value="P:negative regulation of mitotic cell cycle"/>
    <property type="evidence" value="ECO:0007669"/>
    <property type="project" value="TreeGrafter"/>
</dbReference>
<evidence type="ECO:0000259" key="7">
    <source>
        <dbReference type="Pfam" id="PF02234"/>
    </source>
</evidence>
<evidence type="ECO:0000256" key="4">
    <source>
        <dbReference type="ARBA" id="ARBA00023242"/>
    </source>
</evidence>
<organism evidence="8 9">
    <name type="scientific">Pleurodeles waltl</name>
    <name type="common">Iberian ribbed newt</name>
    <dbReference type="NCBI Taxonomy" id="8319"/>
    <lineage>
        <taxon>Eukaryota</taxon>
        <taxon>Metazoa</taxon>
        <taxon>Chordata</taxon>
        <taxon>Craniata</taxon>
        <taxon>Vertebrata</taxon>
        <taxon>Euteleostomi</taxon>
        <taxon>Amphibia</taxon>
        <taxon>Batrachia</taxon>
        <taxon>Caudata</taxon>
        <taxon>Salamandroidea</taxon>
        <taxon>Salamandridae</taxon>
        <taxon>Pleurodelinae</taxon>
        <taxon>Pleurodeles</taxon>
    </lineage>
</organism>
<dbReference type="Gene3D" id="4.10.365.10">
    <property type="entry name" value="p27"/>
    <property type="match status" value="1"/>
</dbReference>
<evidence type="ECO:0000256" key="3">
    <source>
        <dbReference type="ARBA" id="ARBA00023013"/>
    </source>
</evidence>
<dbReference type="Proteomes" id="UP001066276">
    <property type="component" value="Chromosome 7"/>
</dbReference>
<evidence type="ECO:0000256" key="6">
    <source>
        <dbReference type="SAM" id="MobiDB-lite"/>
    </source>
</evidence>
<keyword evidence="5" id="KW-0131">Cell cycle</keyword>
<feature type="region of interest" description="Disordered" evidence="6">
    <location>
        <begin position="89"/>
        <end position="135"/>
    </location>
</feature>
<keyword evidence="4" id="KW-0539">Nucleus</keyword>
<feature type="domain" description="Cyclin-dependent kinase inhibitor" evidence="7">
    <location>
        <begin position="34"/>
        <end position="80"/>
    </location>
</feature>
<feature type="compositionally biased region" description="Basic and acidic residues" evidence="6">
    <location>
        <begin position="94"/>
        <end position="104"/>
    </location>
</feature>
<dbReference type="PANTHER" id="PTHR10265:SF44">
    <property type="entry name" value="CYCLIN-DEPENDENT KINASE INHIBITOR 1C"/>
    <property type="match status" value="1"/>
</dbReference>
<keyword evidence="3" id="KW-0649">Protein kinase inhibitor</keyword>